<evidence type="ECO:0000259" key="1">
    <source>
        <dbReference type="Pfam" id="PF08534"/>
    </source>
</evidence>
<dbReference type="InterPro" id="IPR036249">
    <property type="entry name" value="Thioredoxin-like_sf"/>
</dbReference>
<reference evidence="2" key="2">
    <citation type="submission" date="2020-09" db="EMBL/GenBank/DDBJ databases">
        <authorList>
            <person name="Sun Q."/>
            <person name="Zhou Y."/>
        </authorList>
    </citation>
    <scope>NUCLEOTIDE SEQUENCE</scope>
    <source>
        <strain evidence="2">CGMCC 1.15448</strain>
    </source>
</reference>
<dbReference type="InterPro" id="IPR013740">
    <property type="entry name" value="Redoxin"/>
</dbReference>
<dbReference type="Gene3D" id="3.40.30.10">
    <property type="entry name" value="Glutaredoxin"/>
    <property type="match status" value="1"/>
</dbReference>
<feature type="domain" description="Redoxin" evidence="1">
    <location>
        <begin position="14"/>
        <end position="112"/>
    </location>
</feature>
<organism evidence="2 3">
    <name type="scientific">Puia dinghuensis</name>
    <dbReference type="NCBI Taxonomy" id="1792502"/>
    <lineage>
        <taxon>Bacteria</taxon>
        <taxon>Pseudomonadati</taxon>
        <taxon>Bacteroidota</taxon>
        <taxon>Chitinophagia</taxon>
        <taxon>Chitinophagales</taxon>
        <taxon>Chitinophagaceae</taxon>
        <taxon>Puia</taxon>
    </lineage>
</organism>
<dbReference type="PANTHER" id="PTHR43640">
    <property type="entry name" value="OS07G0260300 PROTEIN"/>
    <property type="match status" value="1"/>
</dbReference>
<dbReference type="Proteomes" id="UP000607559">
    <property type="component" value="Unassembled WGS sequence"/>
</dbReference>
<dbReference type="EMBL" id="BMJC01000002">
    <property type="protein sequence ID" value="GGA97450.1"/>
    <property type="molecule type" value="Genomic_DNA"/>
</dbReference>
<evidence type="ECO:0000313" key="3">
    <source>
        <dbReference type="Proteomes" id="UP000607559"/>
    </source>
</evidence>
<keyword evidence="3" id="KW-1185">Reference proteome</keyword>
<sequence length="161" mass="18311">MWVFLVCGWHLTLAQGGTMRVFVFLSPECPLCQNYTRTLNQLQQQYAGKVKFTGIIPGKTWKQSDITTFTEKYHIAYLLQVDRDLHITHSLHATTTPEAILLGPDNTVIYQGAIDNWYKSLGRAGNKPTQNYLQDAIDYTLRHQPPPVKKTTPVGCLINDF</sequence>
<dbReference type="SUPFAM" id="SSF52833">
    <property type="entry name" value="Thioredoxin-like"/>
    <property type="match status" value="1"/>
</dbReference>
<dbReference type="Pfam" id="PF08534">
    <property type="entry name" value="Redoxin"/>
    <property type="match status" value="1"/>
</dbReference>
<evidence type="ECO:0000313" key="2">
    <source>
        <dbReference type="EMBL" id="GGA97450.1"/>
    </source>
</evidence>
<accession>A0A8J2UCB7</accession>
<protein>
    <recommendedName>
        <fullName evidence="1">Redoxin domain-containing protein</fullName>
    </recommendedName>
</protein>
<proteinExistence type="predicted"/>
<name>A0A8J2UCB7_9BACT</name>
<reference evidence="2" key="1">
    <citation type="journal article" date="2014" name="Int. J. Syst. Evol. Microbiol.">
        <title>Complete genome sequence of Corynebacterium casei LMG S-19264T (=DSM 44701T), isolated from a smear-ripened cheese.</title>
        <authorList>
            <consortium name="US DOE Joint Genome Institute (JGI-PGF)"/>
            <person name="Walter F."/>
            <person name="Albersmeier A."/>
            <person name="Kalinowski J."/>
            <person name="Ruckert C."/>
        </authorList>
    </citation>
    <scope>NUCLEOTIDE SEQUENCE</scope>
    <source>
        <strain evidence="2">CGMCC 1.15448</strain>
    </source>
</reference>
<dbReference type="AlphaFoldDB" id="A0A8J2UCB7"/>
<dbReference type="PANTHER" id="PTHR43640:SF1">
    <property type="entry name" value="THIOREDOXIN-DEPENDENT PEROXIREDOXIN"/>
    <property type="match status" value="1"/>
</dbReference>
<comment type="caution">
    <text evidence="2">The sequence shown here is derived from an EMBL/GenBank/DDBJ whole genome shotgun (WGS) entry which is preliminary data.</text>
</comment>
<gene>
    <name evidence="2" type="ORF">GCM10011511_20980</name>
</gene>
<dbReference type="InterPro" id="IPR047262">
    <property type="entry name" value="PRX-like1"/>
</dbReference>
<dbReference type="GO" id="GO:0016491">
    <property type="term" value="F:oxidoreductase activity"/>
    <property type="evidence" value="ECO:0007669"/>
    <property type="project" value="InterPro"/>
</dbReference>